<reference evidence="5 6" key="1">
    <citation type="journal article" date="2018" name="Front. Microbiol.">
        <title>Genome-Wide Analysis of Corynespora cassiicola Leaf Fall Disease Putative Effectors.</title>
        <authorList>
            <person name="Lopez D."/>
            <person name="Ribeiro S."/>
            <person name="Label P."/>
            <person name="Fumanal B."/>
            <person name="Venisse J.S."/>
            <person name="Kohler A."/>
            <person name="de Oliveira R.R."/>
            <person name="Labutti K."/>
            <person name="Lipzen A."/>
            <person name="Lail K."/>
            <person name="Bauer D."/>
            <person name="Ohm R.A."/>
            <person name="Barry K.W."/>
            <person name="Spatafora J."/>
            <person name="Grigoriev I.V."/>
            <person name="Martin F.M."/>
            <person name="Pujade-Renaud V."/>
        </authorList>
    </citation>
    <scope>NUCLEOTIDE SEQUENCE [LARGE SCALE GENOMIC DNA]</scope>
    <source>
        <strain evidence="5 6">Philippines</strain>
    </source>
</reference>
<dbReference type="InterPro" id="IPR017939">
    <property type="entry name" value="G-Glutamylcylcotransferase"/>
</dbReference>
<evidence type="ECO:0000256" key="2">
    <source>
        <dbReference type="ARBA" id="ARBA00023239"/>
    </source>
</evidence>
<dbReference type="GO" id="GO:0003839">
    <property type="term" value="F:gamma-glutamylcyclotransferase activity"/>
    <property type="evidence" value="ECO:0007669"/>
    <property type="project" value="UniProtKB-EC"/>
</dbReference>
<dbReference type="STRING" id="1448308.A0A2T2NR29"/>
<evidence type="ECO:0000313" key="6">
    <source>
        <dbReference type="Proteomes" id="UP000240883"/>
    </source>
</evidence>
<dbReference type="Proteomes" id="UP000240883">
    <property type="component" value="Unassembled WGS sequence"/>
</dbReference>
<dbReference type="CDD" id="cd06661">
    <property type="entry name" value="GGCT_like"/>
    <property type="match status" value="1"/>
</dbReference>
<dbReference type="EMBL" id="KZ678134">
    <property type="protein sequence ID" value="PSN67716.1"/>
    <property type="molecule type" value="Genomic_DNA"/>
</dbReference>
<name>A0A2T2NR29_CORCC</name>
<evidence type="ECO:0000256" key="4">
    <source>
        <dbReference type="PIRSR" id="PIRSR617939-2"/>
    </source>
</evidence>
<dbReference type="EC" id="4.3.2.9" evidence="1"/>
<dbReference type="PANTHER" id="PTHR12935">
    <property type="entry name" value="GAMMA-GLUTAMYLCYCLOTRANSFERASE"/>
    <property type="match status" value="1"/>
</dbReference>
<dbReference type="OrthoDB" id="2924818at2759"/>
<dbReference type="Gene3D" id="3.10.490.10">
    <property type="entry name" value="Gamma-glutamyl cyclotransferase-like"/>
    <property type="match status" value="1"/>
</dbReference>
<evidence type="ECO:0000313" key="5">
    <source>
        <dbReference type="EMBL" id="PSN67716.1"/>
    </source>
</evidence>
<gene>
    <name evidence="5" type="ORF">BS50DRAFT_492751</name>
</gene>
<organism evidence="5 6">
    <name type="scientific">Corynespora cassiicola Philippines</name>
    <dbReference type="NCBI Taxonomy" id="1448308"/>
    <lineage>
        <taxon>Eukaryota</taxon>
        <taxon>Fungi</taxon>
        <taxon>Dikarya</taxon>
        <taxon>Ascomycota</taxon>
        <taxon>Pezizomycotina</taxon>
        <taxon>Dothideomycetes</taxon>
        <taxon>Pleosporomycetidae</taxon>
        <taxon>Pleosporales</taxon>
        <taxon>Corynesporascaceae</taxon>
        <taxon>Corynespora</taxon>
    </lineage>
</organism>
<keyword evidence="2" id="KW-0456">Lyase</keyword>
<dbReference type="SUPFAM" id="SSF110857">
    <property type="entry name" value="Gamma-glutamyl cyclotransferase-like"/>
    <property type="match status" value="1"/>
</dbReference>
<accession>A0A2T2NR29</accession>
<evidence type="ECO:0000256" key="3">
    <source>
        <dbReference type="PIRSR" id="PIRSR617939-1"/>
    </source>
</evidence>
<keyword evidence="6" id="KW-1185">Reference proteome</keyword>
<evidence type="ECO:0000256" key="1">
    <source>
        <dbReference type="ARBA" id="ARBA00012346"/>
    </source>
</evidence>
<proteinExistence type="predicted"/>
<dbReference type="AlphaFoldDB" id="A0A2T2NR29"/>
<feature type="binding site" evidence="4">
    <location>
        <begin position="22"/>
        <end position="27"/>
    </location>
    <ligand>
        <name>substrate</name>
    </ligand>
</feature>
<dbReference type="InterPro" id="IPR013024">
    <property type="entry name" value="GGCT-like"/>
</dbReference>
<feature type="active site" description="Proton acceptor" evidence="3">
    <location>
        <position position="99"/>
    </location>
</feature>
<sequence length="196" mass="22249">MPAAGTFVHRPVTPSGPKGTFYFAYGSNLSPTQMSIRCKSAPRSSIPIAVARLRGWKWHICERGSANIVYTGGVGLQNETWGLVYDLDVEDEKLLDYWEGVDWQAPQAEIVRWNSKEWEDRLGKENVRARMLVYVDEYRTWDGYIRPSYAGRMNRGIREAIEFGLSEEWVANVLRQWVMQGVEAPEGFAGGDGPKD</sequence>
<dbReference type="PANTHER" id="PTHR12935:SF0">
    <property type="entry name" value="GAMMA-GLUTAMYLCYCLOTRANSFERASE"/>
    <property type="match status" value="1"/>
</dbReference>
<dbReference type="InterPro" id="IPR036568">
    <property type="entry name" value="GGCT-like_sf"/>
</dbReference>
<protein>
    <recommendedName>
        <fullName evidence="1">gamma-glutamylcyclotransferase</fullName>
        <ecNumber evidence="1">4.3.2.9</ecNumber>
    </recommendedName>
</protein>